<evidence type="ECO:0000256" key="1">
    <source>
        <dbReference type="SAM" id="Phobius"/>
    </source>
</evidence>
<accession>A0A855X1I5</accession>
<dbReference type="AlphaFoldDB" id="A0A855X1I5"/>
<evidence type="ECO:0000313" key="2">
    <source>
        <dbReference type="EMBL" id="PWB73094.1"/>
    </source>
</evidence>
<keyword evidence="1" id="KW-1133">Transmembrane helix</keyword>
<dbReference type="EMBL" id="PQAP01000065">
    <property type="protein sequence ID" value="PWB73094.1"/>
    <property type="molecule type" value="Genomic_DNA"/>
</dbReference>
<comment type="caution">
    <text evidence="2">The sequence shown here is derived from an EMBL/GenBank/DDBJ whole genome shotgun (WGS) entry which is preliminary data.</text>
</comment>
<keyword evidence="1" id="KW-0812">Transmembrane</keyword>
<reference evidence="2 3" key="1">
    <citation type="journal article" date="2018" name="ISME J.">
        <title>A methanotrophic archaeon couples anaerobic oxidation of methane to Fe(III) reduction.</title>
        <authorList>
            <person name="Cai C."/>
            <person name="Leu A.O."/>
            <person name="Xie G.J."/>
            <person name="Guo J."/>
            <person name="Feng Y."/>
            <person name="Zhao J.X."/>
            <person name="Tyson G.W."/>
            <person name="Yuan Z."/>
            <person name="Hu S."/>
        </authorList>
    </citation>
    <scope>NUCLEOTIDE SEQUENCE [LARGE SCALE GENOMIC DNA]</scope>
    <source>
        <strain evidence="2">FeB_12</strain>
    </source>
</reference>
<feature type="transmembrane region" description="Helical" evidence="1">
    <location>
        <begin position="92"/>
        <end position="109"/>
    </location>
</feature>
<sequence length="111" mass="11713">MQINSILEFLKEALTAIPAMLSGALAALSPLKQMILDQFGWPGLMAAYIAGGVILLLVVWRLTKLTFAAIKYLVVPSLGLALIVSLVSPYSFAAALPVTVTLCSLLLLAKG</sequence>
<keyword evidence="1" id="KW-0472">Membrane</keyword>
<organism evidence="2 3">
    <name type="scientific">candidate division GN15 bacterium</name>
    <dbReference type="NCBI Taxonomy" id="2072418"/>
    <lineage>
        <taxon>Bacteria</taxon>
        <taxon>candidate division GN15</taxon>
    </lineage>
</organism>
<protein>
    <submittedName>
        <fullName evidence="2">Uncharacterized protein</fullName>
    </submittedName>
</protein>
<name>A0A855X1I5_9BACT</name>
<feature type="transmembrane region" description="Helical" evidence="1">
    <location>
        <begin position="43"/>
        <end position="62"/>
    </location>
</feature>
<evidence type="ECO:0000313" key="3">
    <source>
        <dbReference type="Proteomes" id="UP000250918"/>
    </source>
</evidence>
<proteinExistence type="predicted"/>
<gene>
    <name evidence="2" type="ORF">C3F09_05670</name>
</gene>
<feature type="transmembrane region" description="Helical" evidence="1">
    <location>
        <begin position="69"/>
        <end position="86"/>
    </location>
</feature>
<dbReference type="Proteomes" id="UP000250918">
    <property type="component" value="Unassembled WGS sequence"/>
</dbReference>